<dbReference type="InterPro" id="IPR043128">
    <property type="entry name" value="Rev_trsase/Diguanyl_cyclase"/>
</dbReference>
<dbReference type="Pfam" id="PF00990">
    <property type="entry name" value="GGDEF"/>
    <property type="match status" value="1"/>
</dbReference>
<dbReference type="PANTHER" id="PTHR44757:SF2">
    <property type="entry name" value="BIOFILM ARCHITECTURE MAINTENANCE PROTEIN MBAA"/>
    <property type="match status" value="1"/>
</dbReference>
<evidence type="ECO:0000256" key="1">
    <source>
        <dbReference type="SAM" id="MobiDB-lite"/>
    </source>
</evidence>
<dbReference type="Proteomes" id="UP001157125">
    <property type="component" value="Unassembled WGS sequence"/>
</dbReference>
<dbReference type="InterPro" id="IPR000160">
    <property type="entry name" value="GGDEF_dom"/>
</dbReference>
<dbReference type="SMART" id="SM00267">
    <property type="entry name" value="GGDEF"/>
    <property type="match status" value="1"/>
</dbReference>
<feature type="region of interest" description="Disordered" evidence="1">
    <location>
        <begin position="190"/>
        <end position="220"/>
    </location>
</feature>
<protein>
    <recommendedName>
        <fullName evidence="2">GGDEF domain-containing protein</fullName>
    </recommendedName>
</protein>
<feature type="domain" description="GGDEF" evidence="2">
    <location>
        <begin position="34"/>
        <end position="169"/>
    </location>
</feature>
<dbReference type="PROSITE" id="PS50887">
    <property type="entry name" value="GGDEF"/>
    <property type="match status" value="1"/>
</dbReference>
<name>A0ABQ6IJ21_9MICO</name>
<dbReference type="InterPro" id="IPR029787">
    <property type="entry name" value="Nucleotide_cyclase"/>
</dbReference>
<dbReference type="InterPro" id="IPR052155">
    <property type="entry name" value="Biofilm_reg_signaling"/>
</dbReference>
<dbReference type="SUPFAM" id="SSF55073">
    <property type="entry name" value="Nucleotide cyclase"/>
    <property type="match status" value="1"/>
</dbReference>
<gene>
    <name evidence="3" type="ORF">GCM10025876_33150</name>
</gene>
<dbReference type="Gene3D" id="3.30.70.270">
    <property type="match status" value="1"/>
</dbReference>
<organism evidence="3 4">
    <name type="scientific">Demequina litorisediminis</name>
    <dbReference type="NCBI Taxonomy" id="1849022"/>
    <lineage>
        <taxon>Bacteria</taxon>
        <taxon>Bacillati</taxon>
        <taxon>Actinomycetota</taxon>
        <taxon>Actinomycetes</taxon>
        <taxon>Micrococcales</taxon>
        <taxon>Demequinaceae</taxon>
        <taxon>Demequina</taxon>
    </lineage>
</organism>
<comment type="caution">
    <text evidence="3">The sequence shown here is derived from an EMBL/GenBank/DDBJ whole genome shotgun (WGS) entry which is preliminary data.</text>
</comment>
<evidence type="ECO:0000313" key="3">
    <source>
        <dbReference type="EMBL" id="GMA37111.1"/>
    </source>
</evidence>
<sequence length="235" mass="24715">MAHRAMHDPLTGLANRTLLHEVLQEVLDQPDPDKRVGAMAVDLDGFKALNDRFGHATGDSALAHVAGVLRAATGGHGTVARIGGDEFVIVVQDADCSKTMYSIASAIHDGLKRPMPVKRHQLTLHASIGIALADEETVAGGASTLLSAADAAMYRAKQTGKSRTEVFDSSMHTASDTSTAIMAELADGIERGEPGAPLSADSRASRPGRSWATRPWCGGSTRRAACSCRGRSCRT</sequence>
<proteinExistence type="predicted"/>
<dbReference type="EMBL" id="BSUN01000001">
    <property type="protein sequence ID" value="GMA37111.1"/>
    <property type="molecule type" value="Genomic_DNA"/>
</dbReference>
<dbReference type="CDD" id="cd01949">
    <property type="entry name" value="GGDEF"/>
    <property type="match status" value="1"/>
</dbReference>
<evidence type="ECO:0000259" key="2">
    <source>
        <dbReference type="PROSITE" id="PS50887"/>
    </source>
</evidence>
<evidence type="ECO:0000313" key="4">
    <source>
        <dbReference type="Proteomes" id="UP001157125"/>
    </source>
</evidence>
<dbReference type="PANTHER" id="PTHR44757">
    <property type="entry name" value="DIGUANYLATE CYCLASE DGCP"/>
    <property type="match status" value="1"/>
</dbReference>
<accession>A0ABQ6IJ21</accession>
<keyword evidence="4" id="KW-1185">Reference proteome</keyword>
<reference evidence="4" key="1">
    <citation type="journal article" date="2019" name="Int. J. Syst. Evol. Microbiol.">
        <title>The Global Catalogue of Microorganisms (GCM) 10K type strain sequencing project: providing services to taxonomists for standard genome sequencing and annotation.</title>
        <authorList>
            <consortium name="The Broad Institute Genomics Platform"/>
            <consortium name="The Broad Institute Genome Sequencing Center for Infectious Disease"/>
            <person name="Wu L."/>
            <person name="Ma J."/>
        </authorList>
    </citation>
    <scope>NUCLEOTIDE SEQUENCE [LARGE SCALE GENOMIC DNA]</scope>
    <source>
        <strain evidence="4">NBRC 112299</strain>
    </source>
</reference>
<dbReference type="NCBIfam" id="TIGR00254">
    <property type="entry name" value="GGDEF"/>
    <property type="match status" value="1"/>
</dbReference>